<keyword evidence="2" id="KW-1185">Reference proteome</keyword>
<proteinExistence type="predicted"/>
<dbReference type="EMBL" id="BROD01000001">
    <property type="protein sequence ID" value="GKX68918.1"/>
    <property type="molecule type" value="Genomic_DNA"/>
</dbReference>
<protein>
    <submittedName>
        <fullName evidence="1">Haloacid dehalogenase</fullName>
    </submittedName>
</protein>
<organism evidence="1 2">
    <name type="scientific">Inconstantimicrobium mannanitabidum</name>
    <dbReference type="NCBI Taxonomy" id="1604901"/>
    <lineage>
        <taxon>Bacteria</taxon>
        <taxon>Bacillati</taxon>
        <taxon>Bacillota</taxon>
        <taxon>Clostridia</taxon>
        <taxon>Eubacteriales</taxon>
        <taxon>Clostridiaceae</taxon>
        <taxon>Inconstantimicrobium</taxon>
    </lineage>
</organism>
<sequence length="240" mass="28142">MNRIKVIFFDMGNTLLHFHYGDSDDEKDEKGLLYLTQYLNKFNSNITLEEVQTGFLDKWFEAIEDRGIKNIEYPIEDFFNEFLSKYNLEFTMEQCIEAINLFYKEYREQVHFENNLYNLLKGIKEKGYKIGVVSNTCYYDEVMKECFKKAGIYDLVDKYTFSYSLRIGKPDTRIFKAAMEEMKVLPEEIIMVGDNLESDIKPASDLGMKTVWLNTNNKTNDVGIAPDFEIGSLEELINLI</sequence>
<evidence type="ECO:0000313" key="1">
    <source>
        <dbReference type="EMBL" id="GKX68918.1"/>
    </source>
</evidence>
<gene>
    <name evidence="1" type="ORF">rsdtw13_41760</name>
</gene>
<accession>A0ACB5RIL8</accession>
<name>A0ACB5RIL8_9CLOT</name>
<reference evidence="1" key="1">
    <citation type="journal article" date="2025" name="Int. J. Syst. Evol. Microbiol.">
        <title>Inconstantimicrobium mannanitabidum sp. nov., a novel member of the family Clostridiaceae isolated from anoxic soil under the treatment of reductive soil disinfestation.</title>
        <authorList>
            <person name="Ueki A."/>
            <person name="Tonouchi A."/>
            <person name="Honma S."/>
            <person name="Kaku N."/>
            <person name="Ueki K."/>
        </authorList>
    </citation>
    <scope>NUCLEOTIDE SEQUENCE</scope>
    <source>
        <strain evidence="1">TW13</strain>
    </source>
</reference>
<comment type="caution">
    <text evidence="1">The sequence shown here is derived from an EMBL/GenBank/DDBJ whole genome shotgun (WGS) entry which is preliminary data.</text>
</comment>
<dbReference type="Proteomes" id="UP001058074">
    <property type="component" value="Unassembled WGS sequence"/>
</dbReference>
<evidence type="ECO:0000313" key="2">
    <source>
        <dbReference type="Proteomes" id="UP001058074"/>
    </source>
</evidence>